<organism evidence="1">
    <name type="scientific">Haptolina brevifila</name>
    <dbReference type="NCBI Taxonomy" id="156173"/>
    <lineage>
        <taxon>Eukaryota</taxon>
        <taxon>Haptista</taxon>
        <taxon>Haptophyta</taxon>
        <taxon>Prymnesiophyceae</taxon>
        <taxon>Prymnesiales</taxon>
        <taxon>Prymnesiaceae</taxon>
        <taxon>Haptolina</taxon>
    </lineage>
</organism>
<reference evidence="1" key="1">
    <citation type="submission" date="2021-01" db="EMBL/GenBank/DDBJ databases">
        <authorList>
            <person name="Corre E."/>
            <person name="Pelletier E."/>
            <person name="Niang G."/>
            <person name="Scheremetjew M."/>
            <person name="Finn R."/>
            <person name="Kale V."/>
            <person name="Holt S."/>
            <person name="Cochrane G."/>
            <person name="Meng A."/>
            <person name="Brown T."/>
            <person name="Cohen L."/>
        </authorList>
    </citation>
    <scope>NUCLEOTIDE SEQUENCE</scope>
    <source>
        <strain evidence="1">UTEX LB 985</strain>
    </source>
</reference>
<accession>A0A7S2NLI3</accession>
<dbReference type="AlphaFoldDB" id="A0A7S2NLI3"/>
<dbReference type="EMBL" id="HBGU01080786">
    <property type="protein sequence ID" value="CAD9548058.1"/>
    <property type="molecule type" value="Transcribed_RNA"/>
</dbReference>
<name>A0A7S2NLI3_9EUKA</name>
<protein>
    <submittedName>
        <fullName evidence="1">Uncharacterized protein</fullName>
    </submittedName>
</protein>
<evidence type="ECO:0000313" key="1">
    <source>
        <dbReference type="EMBL" id="CAD9548058.1"/>
    </source>
</evidence>
<gene>
    <name evidence="1" type="ORF">CBRE1094_LOCUS44117</name>
</gene>
<proteinExistence type="predicted"/>
<sequence length="108" mass="11366">MLPTTSSSSPPVVLPHQAHASFALALPGTLSRSTAAPSIPPPQVTSSTRTSLLGVWTIQCEHHPSLAQASRRQFQTRLALGLAHGEPALFILLTVQSSLSLLASIVHD</sequence>